<dbReference type="EMBL" id="PJRQ01000008">
    <property type="protein sequence ID" value="PLR19134.1"/>
    <property type="molecule type" value="Genomic_DNA"/>
</dbReference>
<organism evidence="2 3">
    <name type="scientific">Caulobacter flavus</name>
    <dbReference type="NCBI Taxonomy" id="1679497"/>
    <lineage>
        <taxon>Bacteria</taxon>
        <taxon>Pseudomonadati</taxon>
        <taxon>Pseudomonadota</taxon>
        <taxon>Alphaproteobacteria</taxon>
        <taxon>Caulobacterales</taxon>
        <taxon>Caulobacteraceae</taxon>
        <taxon>Caulobacter</taxon>
    </lineage>
</organism>
<evidence type="ECO:0000313" key="3">
    <source>
        <dbReference type="Proteomes" id="UP000234483"/>
    </source>
</evidence>
<gene>
    <name evidence="1" type="ORF">C1707_02415</name>
    <name evidence="2" type="ORF">CFHF_03755</name>
</gene>
<evidence type="ECO:0000313" key="2">
    <source>
        <dbReference type="EMBL" id="PLR19134.1"/>
    </source>
</evidence>
<protein>
    <recommendedName>
        <fullName evidence="5">Transposase</fullName>
    </recommendedName>
</protein>
<dbReference type="EMBL" id="CP026100">
    <property type="protein sequence ID" value="AYV45186.1"/>
    <property type="molecule type" value="Genomic_DNA"/>
</dbReference>
<name>A0A2N5CZ90_9CAUL</name>
<sequence length="438" mass="48957">MVEGGIELTPDQRGSIINLKRSGRGEDARSLVISAHRRLDELDILAAARICADQGLRLSFESVVKGLRRNGFGREPRYVFMPFPFEKPSTWSCEHRWVVARTENGRIAKRRMITRIHAIDYDLGIDHIHVRYPGRTEAQEDDELNDTSTGRVRLRAKAPVSDDLRVITSRPSWSALEDLNIPSPAIRLAGKWTVEQTPVFLDDPGAAKTKHVALDDEIDTATTAGPGTKSERGKRPSIRINIKDAIKAKMDTPRPPSARITSTIIALQRLATDLNRQLDLIAPADELGNDPIDGLWRYPVDAKGKPGWSLTREGRPRRALVARLQSQSGWIYIFDAEHLDAEVMDAITGESRISGQDGYTCLCMVAVGKGEPLPPEMISDFLWHNAVAKGVWKRAPLHLPWQRLPRANAWFEDPATYARHMAKIVRRLEGGASQHHGV</sequence>
<reference evidence="2 3" key="1">
    <citation type="submission" date="2017-12" db="EMBL/GenBank/DDBJ databases">
        <title>The genome sequence of Caulobacter flavus CGMCC1 15093.</title>
        <authorList>
            <person name="Gao J."/>
            <person name="Mao X."/>
            <person name="Sun J."/>
        </authorList>
    </citation>
    <scope>NUCLEOTIDE SEQUENCE [LARGE SCALE GENOMIC DNA]</scope>
    <source>
        <strain evidence="2 3">CGMCC1 15093</strain>
    </source>
</reference>
<evidence type="ECO:0008006" key="5">
    <source>
        <dbReference type="Google" id="ProtNLM"/>
    </source>
</evidence>
<proteinExistence type="predicted"/>
<dbReference type="Proteomes" id="UP000281192">
    <property type="component" value="Chromosome"/>
</dbReference>
<evidence type="ECO:0000313" key="4">
    <source>
        <dbReference type="Proteomes" id="UP000281192"/>
    </source>
</evidence>
<accession>A0A2N5CZ90</accession>
<reference evidence="1 4" key="2">
    <citation type="submission" date="2018-01" db="EMBL/GenBank/DDBJ databases">
        <title>Complete genome sequence of Caulobacter flavus RHGG3.</title>
        <authorList>
            <person name="Yang E."/>
        </authorList>
    </citation>
    <scope>NUCLEOTIDE SEQUENCE [LARGE SCALE GENOMIC DNA]</scope>
    <source>
        <strain evidence="1 4">RHGG3</strain>
    </source>
</reference>
<dbReference type="AlphaFoldDB" id="A0A2N5CZ90"/>
<keyword evidence="4" id="KW-1185">Reference proteome</keyword>
<dbReference type="OrthoDB" id="10017720at2"/>
<evidence type="ECO:0000313" key="1">
    <source>
        <dbReference type="EMBL" id="AYV45186.1"/>
    </source>
</evidence>
<dbReference type="KEGG" id="cfh:C1707_02415"/>
<dbReference type="Proteomes" id="UP000234483">
    <property type="component" value="Unassembled WGS sequence"/>
</dbReference>